<dbReference type="EMBL" id="QFPO01000003">
    <property type="protein sequence ID" value="PZQ18760.1"/>
    <property type="molecule type" value="Genomic_DNA"/>
</dbReference>
<dbReference type="GO" id="GO:0016042">
    <property type="term" value="P:lipid catabolic process"/>
    <property type="evidence" value="ECO:0007669"/>
    <property type="project" value="UniProtKB-KW"/>
</dbReference>
<comment type="caution">
    <text evidence="4">The sequence shown here is derived from an EMBL/GenBank/DDBJ whole genome shotgun (WGS) entry which is preliminary data.</text>
</comment>
<accession>A0A2W5MYE7</accession>
<evidence type="ECO:0000256" key="2">
    <source>
        <dbReference type="ARBA" id="ARBA00022963"/>
    </source>
</evidence>
<dbReference type="AlphaFoldDB" id="A0A2W5MYE7"/>
<sequence>MNLPRRRASLRASLAAAAAAAVALLTLPALIGARVLTPAADPAIEAADVAAYTATDLEWIDTTRDRRIPARLFWPASADRGAPVALIVFSPGIGSSRDGYTHLGRYWARHGIASLHLQHVGSDRSLWHGDPLGVLARLRSAAGAAEAVARTGDLRYALDRLLASRYGPRIARDAIVAAGHSYGANTTLLAIGAAVPGVENAAALRDPRIEAAILISAPPFYGAKDLAPILSGIAIPTLHVTTREDVIRIPGFVSGPDDRLRVFAATGSAFKALAVYAHGSHTVFTDRRYFDTAEVADAVRQATQTLSTAFVDRIRSGRDDALDDWAQTHRPLLDRYVLDRHLATNRALAGAATAPSSADAFALH</sequence>
<proteinExistence type="predicted"/>
<evidence type="ECO:0000313" key="4">
    <source>
        <dbReference type="EMBL" id="PZQ18760.1"/>
    </source>
</evidence>
<gene>
    <name evidence="4" type="ORF">DI564_05600</name>
</gene>
<keyword evidence="1 4" id="KW-0378">Hydrolase</keyword>
<dbReference type="Gene3D" id="3.40.50.1820">
    <property type="entry name" value="alpha/beta hydrolase"/>
    <property type="match status" value="1"/>
</dbReference>
<dbReference type="GO" id="GO:0003847">
    <property type="term" value="F:1-alkyl-2-acetylglycerophosphocholine esterase activity"/>
    <property type="evidence" value="ECO:0007669"/>
    <property type="project" value="TreeGrafter"/>
</dbReference>
<keyword evidence="3" id="KW-0443">Lipid metabolism</keyword>
<dbReference type="PROSITE" id="PS51318">
    <property type="entry name" value="TAT"/>
    <property type="match status" value="1"/>
</dbReference>
<evidence type="ECO:0000256" key="1">
    <source>
        <dbReference type="ARBA" id="ARBA00022801"/>
    </source>
</evidence>
<reference evidence="4 5" key="1">
    <citation type="submission" date="2017-08" db="EMBL/GenBank/DDBJ databases">
        <title>Infants hospitalized years apart are colonized by the same room-sourced microbial strains.</title>
        <authorList>
            <person name="Brooks B."/>
            <person name="Olm M.R."/>
            <person name="Firek B.A."/>
            <person name="Baker R."/>
            <person name="Thomas B.C."/>
            <person name="Morowitz M.J."/>
            <person name="Banfield J.F."/>
        </authorList>
    </citation>
    <scope>NUCLEOTIDE SEQUENCE [LARGE SCALE GENOMIC DNA]</scope>
    <source>
        <strain evidence="4">S2_005_003_R2_42</strain>
    </source>
</reference>
<dbReference type="InterPro" id="IPR029058">
    <property type="entry name" value="AB_hydrolase_fold"/>
</dbReference>
<dbReference type="InterPro" id="IPR006311">
    <property type="entry name" value="TAT_signal"/>
</dbReference>
<dbReference type="Proteomes" id="UP000249046">
    <property type="component" value="Unassembled WGS sequence"/>
</dbReference>
<dbReference type="PANTHER" id="PTHR10272:SF0">
    <property type="entry name" value="PLATELET-ACTIVATING FACTOR ACETYLHYDROLASE"/>
    <property type="match status" value="1"/>
</dbReference>
<name>A0A2W5MYE7_9GAMM</name>
<protein>
    <submittedName>
        <fullName evidence="4">Acetylhydrolase</fullName>
    </submittedName>
</protein>
<dbReference type="SUPFAM" id="SSF53474">
    <property type="entry name" value="alpha/beta-Hydrolases"/>
    <property type="match status" value="1"/>
</dbReference>
<organism evidence="4 5">
    <name type="scientific">Rhodanobacter denitrificans</name>
    <dbReference type="NCBI Taxonomy" id="666685"/>
    <lineage>
        <taxon>Bacteria</taxon>
        <taxon>Pseudomonadati</taxon>
        <taxon>Pseudomonadota</taxon>
        <taxon>Gammaproteobacteria</taxon>
        <taxon>Lysobacterales</taxon>
        <taxon>Rhodanobacteraceae</taxon>
        <taxon>Rhodanobacter</taxon>
    </lineage>
</organism>
<dbReference type="PANTHER" id="PTHR10272">
    <property type="entry name" value="PLATELET-ACTIVATING FACTOR ACETYLHYDROLASE"/>
    <property type="match status" value="1"/>
</dbReference>
<keyword evidence="2" id="KW-0442">Lipid degradation</keyword>
<evidence type="ECO:0000313" key="5">
    <source>
        <dbReference type="Proteomes" id="UP000249046"/>
    </source>
</evidence>
<evidence type="ECO:0000256" key="3">
    <source>
        <dbReference type="ARBA" id="ARBA00023098"/>
    </source>
</evidence>